<dbReference type="AlphaFoldDB" id="A0A564ZI85"/>
<evidence type="ECO:0000256" key="5">
    <source>
        <dbReference type="ARBA" id="ARBA00023136"/>
    </source>
</evidence>
<protein>
    <recommendedName>
        <fullName evidence="6">TVP38/TMEM64 family membrane protein</fullName>
    </recommendedName>
</protein>
<feature type="transmembrane region" description="Helical" evidence="6">
    <location>
        <begin position="135"/>
        <end position="157"/>
    </location>
</feature>
<dbReference type="PANTHER" id="PTHR12677">
    <property type="entry name" value="GOLGI APPARATUS MEMBRANE PROTEIN TVP38-RELATED"/>
    <property type="match status" value="1"/>
</dbReference>
<dbReference type="EMBL" id="CABIKM010000022">
    <property type="protein sequence ID" value="VUZ85015.1"/>
    <property type="molecule type" value="Genomic_DNA"/>
</dbReference>
<dbReference type="GO" id="GO:0005886">
    <property type="term" value="C:plasma membrane"/>
    <property type="evidence" value="ECO:0007669"/>
    <property type="project" value="UniProtKB-SubCell"/>
</dbReference>
<reference evidence="8 9" key="1">
    <citation type="submission" date="2019-07" db="EMBL/GenBank/DDBJ databases">
        <authorList>
            <person name="Cremers G."/>
        </authorList>
    </citation>
    <scope>NUCLEOTIDE SEQUENCE [LARGE SCALE GENOMIC DNA]</scope>
</reference>
<keyword evidence="4 6" id="KW-1133">Transmembrane helix</keyword>
<evidence type="ECO:0000256" key="3">
    <source>
        <dbReference type="ARBA" id="ARBA00022692"/>
    </source>
</evidence>
<feature type="transmembrane region" description="Helical" evidence="6">
    <location>
        <begin position="84"/>
        <end position="108"/>
    </location>
</feature>
<evidence type="ECO:0000256" key="2">
    <source>
        <dbReference type="ARBA" id="ARBA00022475"/>
    </source>
</evidence>
<name>A0A564ZI85_9BACT</name>
<feature type="transmembrane region" description="Helical" evidence="6">
    <location>
        <begin position="30"/>
        <end position="50"/>
    </location>
</feature>
<dbReference type="Proteomes" id="UP000334340">
    <property type="component" value="Unassembled WGS sequence"/>
</dbReference>
<keyword evidence="9" id="KW-1185">Reference proteome</keyword>
<accession>A0A564ZI85</accession>
<evidence type="ECO:0000256" key="1">
    <source>
        <dbReference type="ARBA" id="ARBA00004651"/>
    </source>
</evidence>
<feature type="domain" description="VTT" evidence="7">
    <location>
        <begin position="10"/>
        <end position="127"/>
    </location>
</feature>
<evidence type="ECO:0000313" key="8">
    <source>
        <dbReference type="EMBL" id="VUZ85015.1"/>
    </source>
</evidence>
<dbReference type="PANTHER" id="PTHR12677:SF59">
    <property type="entry name" value="GOLGI APPARATUS MEMBRANE PROTEIN TVP38-RELATED"/>
    <property type="match status" value="1"/>
</dbReference>
<dbReference type="Pfam" id="PF09335">
    <property type="entry name" value="VTT_dom"/>
    <property type="match status" value="1"/>
</dbReference>
<evidence type="ECO:0000256" key="4">
    <source>
        <dbReference type="ARBA" id="ARBA00022989"/>
    </source>
</evidence>
<keyword evidence="2 6" id="KW-1003">Cell membrane</keyword>
<dbReference type="InterPro" id="IPR015414">
    <property type="entry name" value="TMEM64"/>
</dbReference>
<dbReference type="InterPro" id="IPR032816">
    <property type="entry name" value="VTT_dom"/>
</dbReference>
<sequence length="165" mass="18309">MVLQSLIAPLPAFVLTLTNGLLFGPLWGVVLSWGSAMVGAALCFGLSRLFGRRLMEKLVRPSALTWTDAFFANYGKRTILVARLLPWISFDLVSYGAGLTMMGFWGFWSMTGLGQLPATLFYSYLGHRAGRSLRAAFFILTSLFAGTLILPLLVPFFRRRFAAHH</sequence>
<proteinExistence type="inferred from homology"/>
<organism evidence="8 9">
    <name type="scientific">Candidatus Methylomirabilis lanthanidiphila</name>
    <dbReference type="NCBI Taxonomy" id="2211376"/>
    <lineage>
        <taxon>Bacteria</taxon>
        <taxon>Candidatus Methylomirabilota</taxon>
        <taxon>Candidatus Methylomirabilia</taxon>
        <taxon>Candidatus Methylomirabilales</taxon>
        <taxon>Candidatus Methylomirabilaceae</taxon>
        <taxon>Candidatus Methylomirabilis</taxon>
    </lineage>
</organism>
<gene>
    <name evidence="8" type="primary">ydjZ_2</name>
    <name evidence="8" type="ORF">MELA_01390</name>
</gene>
<comment type="subcellular location">
    <subcellularLocation>
        <location evidence="1 6">Cell membrane</location>
        <topology evidence="1 6">Multi-pass membrane protein</topology>
    </subcellularLocation>
</comment>
<evidence type="ECO:0000313" key="9">
    <source>
        <dbReference type="Proteomes" id="UP000334340"/>
    </source>
</evidence>
<evidence type="ECO:0000259" key="7">
    <source>
        <dbReference type="Pfam" id="PF09335"/>
    </source>
</evidence>
<keyword evidence="3 6" id="KW-0812">Transmembrane</keyword>
<comment type="caution">
    <text evidence="6">Lacks conserved residue(s) required for the propagation of feature annotation.</text>
</comment>
<evidence type="ECO:0000256" key="6">
    <source>
        <dbReference type="RuleBase" id="RU366058"/>
    </source>
</evidence>
<keyword evidence="5 6" id="KW-0472">Membrane</keyword>
<comment type="similarity">
    <text evidence="6">Belongs to the TVP38/TMEM64 family.</text>
</comment>